<evidence type="ECO:0000313" key="2">
    <source>
        <dbReference type="Proteomes" id="UP000250321"/>
    </source>
</evidence>
<gene>
    <name evidence="1" type="ORF">Pyn_37943</name>
</gene>
<dbReference type="AlphaFoldDB" id="A0A314V432"/>
<organism evidence="1 2">
    <name type="scientific">Prunus yedoensis var. nudiflora</name>
    <dbReference type="NCBI Taxonomy" id="2094558"/>
    <lineage>
        <taxon>Eukaryota</taxon>
        <taxon>Viridiplantae</taxon>
        <taxon>Streptophyta</taxon>
        <taxon>Embryophyta</taxon>
        <taxon>Tracheophyta</taxon>
        <taxon>Spermatophyta</taxon>
        <taxon>Magnoliopsida</taxon>
        <taxon>eudicotyledons</taxon>
        <taxon>Gunneridae</taxon>
        <taxon>Pentapetalae</taxon>
        <taxon>rosids</taxon>
        <taxon>fabids</taxon>
        <taxon>Rosales</taxon>
        <taxon>Rosaceae</taxon>
        <taxon>Amygdaloideae</taxon>
        <taxon>Amygdaleae</taxon>
        <taxon>Prunus</taxon>
    </lineage>
</organism>
<protein>
    <submittedName>
        <fullName evidence="1">Uncharacterized protein</fullName>
    </submittedName>
</protein>
<dbReference type="EMBL" id="PJQY01002809">
    <property type="protein sequence ID" value="PQM42499.1"/>
    <property type="molecule type" value="Genomic_DNA"/>
</dbReference>
<sequence>MGFLFWVNQIPLLVPGLKPEFWSGSKLGIDLLDGLGLSAAMPANTNLVQSSIFQEARLPQHRGMVVIMR</sequence>
<name>A0A314V432_PRUYE</name>
<evidence type="ECO:0000313" key="1">
    <source>
        <dbReference type="EMBL" id="PQM42499.1"/>
    </source>
</evidence>
<dbReference type="Proteomes" id="UP000250321">
    <property type="component" value="Unassembled WGS sequence"/>
</dbReference>
<proteinExistence type="predicted"/>
<reference evidence="1 2" key="1">
    <citation type="submission" date="2018-02" db="EMBL/GenBank/DDBJ databases">
        <title>Draft genome of wild Prunus yedoensis var. nudiflora.</title>
        <authorList>
            <person name="Baek S."/>
            <person name="Kim J.-H."/>
            <person name="Choi K."/>
            <person name="Kim G.-B."/>
            <person name="Cho A."/>
            <person name="Jang H."/>
            <person name="Shin C.-H."/>
            <person name="Yu H.-J."/>
            <person name="Mun J.-H."/>
        </authorList>
    </citation>
    <scope>NUCLEOTIDE SEQUENCE [LARGE SCALE GENOMIC DNA]</scope>
    <source>
        <strain evidence="2">cv. Jeju island</strain>
        <tissue evidence="1">Leaf</tissue>
    </source>
</reference>
<keyword evidence="2" id="KW-1185">Reference proteome</keyword>
<accession>A0A314V432</accession>
<comment type="caution">
    <text evidence="1">The sequence shown here is derived from an EMBL/GenBank/DDBJ whole genome shotgun (WGS) entry which is preliminary data.</text>
</comment>